<organism evidence="2 3">
    <name type="scientific">Gordonibacter massiliensis</name>
    <name type="common">ex Traore et al. 2017</name>
    <dbReference type="NCBI Taxonomy" id="1841863"/>
    <lineage>
        <taxon>Bacteria</taxon>
        <taxon>Bacillati</taxon>
        <taxon>Actinomycetota</taxon>
        <taxon>Coriobacteriia</taxon>
        <taxon>Eggerthellales</taxon>
        <taxon>Eggerthellaceae</taxon>
        <taxon>Gordonibacter</taxon>
    </lineage>
</organism>
<name>A0A842JFH8_9ACTN</name>
<dbReference type="AlphaFoldDB" id="A0A842JFH8"/>
<comment type="caution">
    <text evidence="2">The sequence shown here is derived from an EMBL/GenBank/DDBJ whole genome shotgun (WGS) entry which is preliminary data.</text>
</comment>
<evidence type="ECO:0000256" key="1">
    <source>
        <dbReference type="SAM" id="SignalP"/>
    </source>
</evidence>
<protein>
    <submittedName>
        <fullName evidence="2">Uncharacterized protein</fullName>
    </submittedName>
</protein>
<keyword evidence="3" id="KW-1185">Reference proteome</keyword>
<proteinExistence type="predicted"/>
<accession>A0A842JFH8</accession>
<reference evidence="2 3" key="1">
    <citation type="submission" date="2020-08" db="EMBL/GenBank/DDBJ databases">
        <authorList>
            <person name="Liu C."/>
            <person name="Sun Q."/>
        </authorList>
    </citation>
    <scope>NUCLEOTIDE SEQUENCE [LARGE SCALE GENOMIC DNA]</scope>
    <source>
        <strain evidence="2 3">N22</strain>
    </source>
</reference>
<dbReference type="EMBL" id="JACMSE010000002">
    <property type="protein sequence ID" value="MBC2888688.1"/>
    <property type="molecule type" value="Genomic_DNA"/>
</dbReference>
<feature type="chain" id="PRO_5032591023" evidence="1">
    <location>
        <begin position="31"/>
        <end position="227"/>
    </location>
</feature>
<feature type="signal peptide" evidence="1">
    <location>
        <begin position="1"/>
        <end position="30"/>
    </location>
</feature>
<dbReference type="RefSeq" id="WP_185904624.1">
    <property type="nucleotide sequence ID" value="NZ_JACMSE010000002.1"/>
</dbReference>
<keyword evidence="1" id="KW-0732">Signal</keyword>
<dbReference type="PROSITE" id="PS51257">
    <property type="entry name" value="PROKAR_LIPOPROTEIN"/>
    <property type="match status" value="1"/>
</dbReference>
<evidence type="ECO:0000313" key="2">
    <source>
        <dbReference type="EMBL" id="MBC2888688.1"/>
    </source>
</evidence>
<evidence type="ECO:0000313" key="3">
    <source>
        <dbReference type="Proteomes" id="UP000587396"/>
    </source>
</evidence>
<gene>
    <name evidence="2" type="ORF">H7313_04905</name>
</gene>
<dbReference type="Proteomes" id="UP000587396">
    <property type="component" value="Unassembled WGS sequence"/>
</dbReference>
<sequence length="227" mass="24415">MRPGFVRAACCALALSTLAGCLLATGCSSAPSSTENPPLVQVVDGAVDFPRKVTVGRVSLGYPDTLWVIDELEPRTTDLLDKKVAVSQTLVGDDDFSHGFLVGEISGIAFDDLLGYAEQAQEQAPARVAVLEEKAKESEQSAQMFGGLAEHYRNVVYSGPDPIVLNGCRAFVFGESSAREGATGVSKMCFVEVDRDVVGFVVCGYHDYEYDADPAFWDDIFASLEVR</sequence>